<proteinExistence type="predicted"/>
<evidence type="ECO:0000313" key="1">
    <source>
        <dbReference type="EMBL" id="MYE38239.1"/>
    </source>
</evidence>
<organism evidence="1 2">
    <name type="scientific">Candidatus Spechtbacteria bacterium SB0662_bin_43</name>
    <dbReference type="NCBI Taxonomy" id="2604897"/>
    <lineage>
        <taxon>Bacteria</taxon>
        <taxon>Candidatus Spechtiibacteriota</taxon>
    </lineage>
</organism>
<gene>
    <name evidence="1" type="ORF">F4X82_01815</name>
</gene>
<protein>
    <submittedName>
        <fullName evidence="1">N4-gp56 family major capsid protein</fullName>
    </submittedName>
</protein>
<reference evidence="1 2" key="1">
    <citation type="submission" date="2019-09" db="EMBL/GenBank/DDBJ databases">
        <title>Characterisation of the sponge microbiome using genome-centric metagenomics.</title>
        <authorList>
            <person name="Engelberts J.P."/>
            <person name="Robbins S.J."/>
            <person name="De Goeij J.M."/>
            <person name="Aranda M."/>
            <person name="Bell S.C."/>
            <person name="Webster N.S."/>
        </authorList>
    </citation>
    <scope>NUCLEOTIDE SEQUENCE [LARGE SCALE GENOMIC DNA]</scope>
    <source>
        <strain evidence="1">SB0662_bin_43</strain>
    </source>
</reference>
<comment type="caution">
    <text evidence="1">The sequence shown here is derived from an EMBL/GenBank/DDBJ whole genome shotgun (WGS) entry which is preliminary data.</text>
</comment>
<dbReference type="Proteomes" id="UP000449092">
    <property type="component" value="Unassembled WGS sequence"/>
</dbReference>
<evidence type="ECO:0000313" key="2">
    <source>
        <dbReference type="Proteomes" id="UP000449092"/>
    </source>
</evidence>
<accession>A0A845D9V7</accession>
<dbReference type="AlphaFoldDB" id="A0A845D9V7"/>
<sequence>MARLPDPLASSTLSMQRGLGVALQGATNAGPTLGNELAAYGDSILEIFQGQNIYEMFATPSIGQDLPGNSGTDTVTWWRYPEIGEAPVLSEGNPGDPQKMGRQRVQKQLEQRGTWMQSTDRLIARSIHNIPDIMFQRIGRSYVNTRNTQAQNAIYLTTAPAAGNFPTAAQGGSVAATSDIGNTLSNVRYGGGEDKYTDLNSDTDNLALVDIRTIVEALEDNHTPTLLPRVTATPNVDTHPGDPAYIGTTDLVGKRRIAQLTTGTGADSEYAFEPVKNYAQPGSIMPNEFGRTGPVRWFYSTKAAWEGSGITKGKARRVSIFGENYFGVSEAMAEMFRLYAKGIGESDSNDVLGQVANIGYKYTSAFTLLNPSYGGAIFYATT</sequence>
<dbReference type="NCBIfam" id="TIGR04387">
    <property type="entry name" value="capsid_maj_N4"/>
    <property type="match status" value="1"/>
</dbReference>
<name>A0A845D9V7_9BACT</name>
<dbReference type="EMBL" id="VXOY01000014">
    <property type="protein sequence ID" value="MYE38239.1"/>
    <property type="molecule type" value="Genomic_DNA"/>
</dbReference>